<dbReference type="InterPro" id="IPR029787">
    <property type="entry name" value="Nucleotide_cyclase"/>
</dbReference>
<sequence>MKDDFGSFANLQSFETHGIKENADYSSFGMESDIAPQPTTLSSGDSDSLEAYGMSVIKSMVANGVSPTPYNYKIYFEKMLEDKSQDFRDNAAQFIDMETIPTEKQIILEGRILKTQNLMVNTLKLMGAVYENMNLLQKLLEKHKKEATDTNNPNALQNIMTVLSKELEKLDEVTRKQLQEVNTSYNRSLREVESISSDIISDAKYGVYNKSYLDSRVAAEVQAIALGNYKSSLLMVKITKSLEKKITTEKNVLLVNKTIAKILQKISNKSDILAYYGTGIFGILLSHNDKESAKRYANRLLEKVITTNMYFGDEEISLSICSGIVEINSGDDPKDIMKNAVESLKKAANHNISFVVFGEK</sequence>
<comment type="caution">
    <text evidence="2">The sequence shown here is derived from an EMBL/GenBank/DDBJ whole genome shotgun (WGS) entry which is preliminary data.</text>
</comment>
<dbReference type="SUPFAM" id="SSF55073">
    <property type="entry name" value="Nucleotide cyclase"/>
    <property type="match status" value="1"/>
</dbReference>
<keyword evidence="3" id="KW-1185">Reference proteome</keyword>
<dbReference type="Proteomes" id="UP001210261">
    <property type="component" value="Unassembled WGS sequence"/>
</dbReference>
<proteinExistence type="predicted"/>
<protein>
    <submittedName>
        <fullName evidence="2">Diguanylate cyclase</fullName>
        <ecNumber evidence="2">2.7.7.65</ecNumber>
    </submittedName>
</protein>
<evidence type="ECO:0000259" key="1">
    <source>
        <dbReference type="PROSITE" id="PS50887"/>
    </source>
</evidence>
<evidence type="ECO:0000313" key="2">
    <source>
        <dbReference type="EMBL" id="MDA3969368.1"/>
    </source>
</evidence>
<dbReference type="Gene3D" id="3.30.70.270">
    <property type="match status" value="1"/>
</dbReference>
<dbReference type="InterPro" id="IPR000160">
    <property type="entry name" value="GGDEF_dom"/>
</dbReference>
<dbReference type="SMART" id="SM00267">
    <property type="entry name" value="GGDEF"/>
    <property type="match status" value="1"/>
</dbReference>
<dbReference type="Pfam" id="PF00990">
    <property type="entry name" value="GGDEF"/>
    <property type="match status" value="1"/>
</dbReference>
<organism evidence="2 3">
    <name type="scientific">Helicobacter ibis</name>
    <dbReference type="NCBI Taxonomy" id="2962633"/>
    <lineage>
        <taxon>Bacteria</taxon>
        <taxon>Pseudomonadati</taxon>
        <taxon>Campylobacterota</taxon>
        <taxon>Epsilonproteobacteria</taxon>
        <taxon>Campylobacterales</taxon>
        <taxon>Helicobacteraceae</taxon>
        <taxon>Helicobacter</taxon>
    </lineage>
</organism>
<evidence type="ECO:0000313" key="3">
    <source>
        <dbReference type="Proteomes" id="UP001210261"/>
    </source>
</evidence>
<accession>A0ABT4VF86</accession>
<keyword evidence="2" id="KW-0548">Nucleotidyltransferase</keyword>
<keyword evidence="2" id="KW-0808">Transferase</keyword>
<reference evidence="2 3" key="1">
    <citation type="submission" date="2023-01" db="EMBL/GenBank/DDBJ databases">
        <title>Description of Helicobacter ibis sp. nov. isolated from faecal droppings of black-faced ibis (Theristicus melanopis).</title>
        <authorList>
            <person name="Lopez-Cantillo M."/>
            <person name="Vidal-Veuthey B."/>
            <person name="Mella A."/>
            <person name="De La Haba R."/>
            <person name="Collado L."/>
        </authorList>
    </citation>
    <scope>NUCLEOTIDE SEQUENCE [LARGE SCALE GENOMIC DNA]</scope>
    <source>
        <strain evidence="2 3">A82</strain>
    </source>
</reference>
<feature type="domain" description="GGDEF" evidence="1">
    <location>
        <begin position="229"/>
        <end position="360"/>
    </location>
</feature>
<dbReference type="PROSITE" id="PS50887">
    <property type="entry name" value="GGDEF"/>
    <property type="match status" value="1"/>
</dbReference>
<dbReference type="InterPro" id="IPR043128">
    <property type="entry name" value="Rev_trsase/Diguanyl_cyclase"/>
</dbReference>
<dbReference type="EC" id="2.7.7.65" evidence="2"/>
<dbReference type="RefSeq" id="WP_271021718.1">
    <property type="nucleotide sequence ID" value="NZ_JAQHXR010000004.1"/>
</dbReference>
<dbReference type="GO" id="GO:0052621">
    <property type="term" value="F:diguanylate cyclase activity"/>
    <property type="evidence" value="ECO:0007669"/>
    <property type="project" value="UniProtKB-EC"/>
</dbReference>
<gene>
    <name evidence="2" type="ORF">PF021_06745</name>
</gene>
<dbReference type="EMBL" id="JAQHXR010000004">
    <property type="protein sequence ID" value="MDA3969368.1"/>
    <property type="molecule type" value="Genomic_DNA"/>
</dbReference>
<name>A0ABT4VF86_9HELI</name>